<sequence length="69" mass="7925">MDQLNKLNDCWLRMLKNLVDIFIESGCSIDPAIAENFQVFGICRISISGRIQSFQDRPTVISSLRITHR</sequence>
<reference evidence="1" key="1">
    <citation type="submission" date="2020-06" db="EMBL/GenBank/DDBJ databases">
        <title>WGS assembly of Ceratodon purpureus strain R40.</title>
        <authorList>
            <person name="Carey S.B."/>
            <person name="Jenkins J."/>
            <person name="Shu S."/>
            <person name="Lovell J.T."/>
            <person name="Sreedasyam A."/>
            <person name="Maumus F."/>
            <person name="Tiley G.P."/>
            <person name="Fernandez-Pozo N."/>
            <person name="Barry K."/>
            <person name="Chen C."/>
            <person name="Wang M."/>
            <person name="Lipzen A."/>
            <person name="Daum C."/>
            <person name="Saski C.A."/>
            <person name="Payton A.C."/>
            <person name="Mcbreen J.C."/>
            <person name="Conrad R.E."/>
            <person name="Kollar L.M."/>
            <person name="Olsson S."/>
            <person name="Huttunen S."/>
            <person name="Landis J.B."/>
            <person name="Wickett N.J."/>
            <person name="Johnson M.G."/>
            <person name="Rensing S.A."/>
            <person name="Grimwood J."/>
            <person name="Schmutz J."/>
            <person name="Mcdaniel S.F."/>
        </authorList>
    </citation>
    <scope>NUCLEOTIDE SEQUENCE</scope>
    <source>
        <strain evidence="1">R40</strain>
    </source>
</reference>
<keyword evidence="2" id="KW-1185">Reference proteome</keyword>
<dbReference type="EMBL" id="CM026423">
    <property type="protein sequence ID" value="KAG0582595.1"/>
    <property type="molecule type" value="Genomic_DNA"/>
</dbReference>
<comment type="caution">
    <text evidence="1">The sequence shown here is derived from an EMBL/GenBank/DDBJ whole genome shotgun (WGS) entry which is preliminary data.</text>
</comment>
<dbReference type="AlphaFoldDB" id="A0A8T0IHV5"/>
<organism evidence="1 2">
    <name type="scientific">Ceratodon purpureus</name>
    <name type="common">Fire moss</name>
    <name type="synonym">Dicranum purpureum</name>
    <dbReference type="NCBI Taxonomy" id="3225"/>
    <lineage>
        <taxon>Eukaryota</taxon>
        <taxon>Viridiplantae</taxon>
        <taxon>Streptophyta</taxon>
        <taxon>Embryophyta</taxon>
        <taxon>Bryophyta</taxon>
        <taxon>Bryophytina</taxon>
        <taxon>Bryopsida</taxon>
        <taxon>Dicranidae</taxon>
        <taxon>Pseudoditrichales</taxon>
        <taxon>Ditrichaceae</taxon>
        <taxon>Ceratodon</taxon>
    </lineage>
</organism>
<dbReference type="Proteomes" id="UP000822688">
    <property type="component" value="Chromosome 3"/>
</dbReference>
<evidence type="ECO:0000313" key="2">
    <source>
        <dbReference type="Proteomes" id="UP000822688"/>
    </source>
</evidence>
<gene>
    <name evidence="1" type="ORF">KC19_3G072300</name>
</gene>
<accession>A0A8T0IHV5</accession>
<evidence type="ECO:0000313" key="1">
    <source>
        <dbReference type="EMBL" id="KAG0582595.1"/>
    </source>
</evidence>
<protein>
    <submittedName>
        <fullName evidence="1">Uncharacterized protein</fullName>
    </submittedName>
</protein>
<name>A0A8T0IHV5_CERPU</name>
<proteinExistence type="predicted"/>